<evidence type="ECO:0000313" key="7">
    <source>
        <dbReference type="Proteomes" id="UP001179952"/>
    </source>
</evidence>
<dbReference type="PANTHER" id="PTHR15898">
    <property type="entry name" value="BIFUNCTIONAL APOPTOSIS REGULATOR"/>
    <property type="match status" value="1"/>
</dbReference>
<evidence type="ECO:0000313" key="6">
    <source>
        <dbReference type="EMBL" id="KAK1265926.1"/>
    </source>
</evidence>
<dbReference type="InterPro" id="IPR013083">
    <property type="entry name" value="Znf_RING/FYVE/PHD"/>
</dbReference>
<dbReference type="GO" id="GO:0061630">
    <property type="term" value="F:ubiquitin protein ligase activity"/>
    <property type="evidence" value="ECO:0007669"/>
    <property type="project" value="TreeGrafter"/>
</dbReference>
<keyword evidence="2 4" id="KW-0863">Zinc-finger</keyword>
<evidence type="ECO:0000259" key="5">
    <source>
        <dbReference type="PROSITE" id="PS50135"/>
    </source>
</evidence>
<sequence>MLFRPAVLNCGHIYCEDCMYSLANGTLRCQVCKSCHPGGFPKVCLDLDHFLEKHFPEEYAQRKDAQNEEDNIRSERVDASLKMNSVTSAYTVHIQVGCDSCGAYPIIGKRHNCKDCVEKIGFDLCGDCYENRSTLPGRFNQQHTPEHIFELIDSTGRVGRYAVQRR</sequence>
<gene>
    <name evidence="6" type="ORF">QJS04_geneDACA000023</name>
</gene>
<keyword evidence="7" id="KW-1185">Reference proteome</keyword>
<evidence type="ECO:0000256" key="1">
    <source>
        <dbReference type="ARBA" id="ARBA00022723"/>
    </source>
</evidence>
<dbReference type="PROSITE" id="PS50135">
    <property type="entry name" value="ZF_ZZ_2"/>
    <property type="match status" value="1"/>
</dbReference>
<dbReference type="AlphaFoldDB" id="A0AAV9APV1"/>
<feature type="domain" description="ZZ-type" evidence="5">
    <location>
        <begin position="93"/>
        <end position="157"/>
    </location>
</feature>
<keyword evidence="3" id="KW-0862">Zinc</keyword>
<dbReference type="Pfam" id="PF00569">
    <property type="entry name" value="ZZ"/>
    <property type="match status" value="1"/>
</dbReference>
<dbReference type="EMBL" id="JAUJYN010000007">
    <property type="protein sequence ID" value="KAK1265926.1"/>
    <property type="molecule type" value="Genomic_DNA"/>
</dbReference>
<organism evidence="6 7">
    <name type="scientific">Acorus gramineus</name>
    <name type="common">Dwarf sweet flag</name>
    <dbReference type="NCBI Taxonomy" id="55184"/>
    <lineage>
        <taxon>Eukaryota</taxon>
        <taxon>Viridiplantae</taxon>
        <taxon>Streptophyta</taxon>
        <taxon>Embryophyta</taxon>
        <taxon>Tracheophyta</taxon>
        <taxon>Spermatophyta</taxon>
        <taxon>Magnoliopsida</taxon>
        <taxon>Liliopsida</taxon>
        <taxon>Acoraceae</taxon>
        <taxon>Acorus</taxon>
    </lineage>
</organism>
<reference evidence="6" key="1">
    <citation type="journal article" date="2023" name="Nat. Commun.">
        <title>Diploid and tetraploid genomes of Acorus and the evolution of monocots.</title>
        <authorList>
            <person name="Ma L."/>
            <person name="Liu K.W."/>
            <person name="Li Z."/>
            <person name="Hsiao Y.Y."/>
            <person name="Qi Y."/>
            <person name="Fu T."/>
            <person name="Tang G.D."/>
            <person name="Zhang D."/>
            <person name="Sun W.H."/>
            <person name="Liu D.K."/>
            <person name="Li Y."/>
            <person name="Chen G.Z."/>
            <person name="Liu X.D."/>
            <person name="Liao X.Y."/>
            <person name="Jiang Y.T."/>
            <person name="Yu X."/>
            <person name="Hao Y."/>
            <person name="Huang J."/>
            <person name="Zhao X.W."/>
            <person name="Ke S."/>
            <person name="Chen Y.Y."/>
            <person name="Wu W.L."/>
            <person name="Hsu J.L."/>
            <person name="Lin Y.F."/>
            <person name="Huang M.D."/>
            <person name="Li C.Y."/>
            <person name="Huang L."/>
            <person name="Wang Z.W."/>
            <person name="Zhao X."/>
            <person name="Zhong W.Y."/>
            <person name="Peng D.H."/>
            <person name="Ahmad S."/>
            <person name="Lan S."/>
            <person name="Zhang J.S."/>
            <person name="Tsai W.C."/>
            <person name="Van de Peer Y."/>
            <person name="Liu Z.J."/>
        </authorList>
    </citation>
    <scope>NUCLEOTIDE SEQUENCE</scope>
    <source>
        <strain evidence="6">SCP</strain>
    </source>
</reference>
<dbReference type="PANTHER" id="PTHR15898:SF13">
    <property type="entry name" value="BIFUNCTIONAL APOPTOSIS REGULATOR"/>
    <property type="match status" value="1"/>
</dbReference>
<evidence type="ECO:0000256" key="4">
    <source>
        <dbReference type="PROSITE-ProRule" id="PRU00228"/>
    </source>
</evidence>
<dbReference type="InterPro" id="IPR027370">
    <property type="entry name" value="Znf-RING_euk"/>
</dbReference>
<protein>
    <submittedName>
        <fullName evidence="6">E3 ubiquitin-protein ligase PRT1</fullName>
    </submittedName>
</protein>
<keyword evidence="1" id="KW-0479">Metal-binding</keyword>
<evidence type="ECO:0000256" key="2">
    <source>
        <dbReference type="ARBA" id="ARBA00022771"/>
    </source>
</evidence>
<dbReference type="Proteomes" id="UP001179952">
    <property type="component" value="Unassembled WGS sequence"/>
</dbReference>
<reference evidence="6" key="2">
    <citation type="submission" date="2023-06" db="EMBL/GenBank/DDBJ databases">
        <authorList>
            <person name="Ma L."/>
            <person name="Liu K.-W."/>
            <person name="Li Z."/>
            <person name="Hsiao Y.-Y."/>
            <person name="Qi Y."/>
            <person name="Fu T."/>
            <person name="Tang G."/>
            <person name="Zhang D."/>
            <person name="Sun W.-H."/>
            <person name="Liu D.-K."/>
            <person name="Li Y."/>
            <person name="Chen G.-Z."/>
            <person name="Liu X.-D."/>
            <person name="Liao X.-Y."/>
            <person name="Jiang Y.-T."/>
            <person name="Yu X."/>
            <person name="Hao Y."/>
            <person name="Huang J."/>
            <person name="Zhao X.-W."/>
            <person name="Ke S."/>
            <person name="Chen Y.-Y."/>
            <person name="Wu W.-L."/>
            <person name="Hsu J.-L."/>
            <person name="Lin Y.-F."/>
            <person name="Huang M.-D."/>
            <person name="Li C.-Y."/>
            <person name="Huang L."/>
            <person name="Wang Z.-W."/>
            <person name="Zhao X."/>
            <person name="Zhong W.-Y."/>
            <person name="Peng D.-H."/>
            <person name="Ahmad S."/>
            <person name="Lan S."/>
            <person name="Zhang J.-S."/>
            <person name="Tsai W.-C."/>
            <person name="Van De Peer Y."/>
            <person name="Liu Z.-J."/>
        </authorList>
    </citation>
    <scope>NUCLEOTIDE SEQUENCE</scope>
    <source>
        <strain evidence="6">SCP</strain>
        <tissue evidence="6">Leaves</tissue>
    </source>
</reference>
<dbReference type="InterPro" id="IPR000433">
    <property type="entry name" value="Znf_ZZ"/>
</dbReference>
<proteinExistence type="predicted"/>
<dbReference type="SUPFAM" id="SSF57850">
    <property type="entry name" value="RING/U-box"/>
    <property type="match status" value="2"/>
</dbReference>
<dbReference type="GO" id="GO:0008270">
    <property type="term" value="F:zinc ion binding"/>
    <property type="evidence" value="ECO:0007669"/>
    <property type="project" value="UniProtKB-KW"/>
</dbReference>
<comment type="caution">
    <text evidence="6">The sequence shown here is derived from an EMBL/GenBank/DDBJ whole genome shotgun (WGS) entry which is preliminary data.</text>
</comment>
<dbReference type="Gene3D" id="3.30.60.90">
    <property type="match status" value="1"/>
</dbReference>
<dbReference type="GO" id="GO:0043161">
    <property type="term" value="P:proteasome-mediated ubiquitin-dependent protein catabolic process"/>
    <property type="evidence" value="ECO:0007669"/>
    <property type="project" value="TreeGrafter"/>
</dbReference>
<evidence type="ECO:0000256" key="3">
    <source>
        <dbReference type="ARBA" id="ARBA00022833"/>
    </source>
</evidence>
<dbReference type="PROSITE" id="PS00518">
    <property type="entry name" value="ZF_RING_1"/>
    <property type="match status" value="1"/>
</dbReference>
<dbReference type="InterPro" id="IPR043145">
    <property type="entry name" value="Znf_ZZ_sf"/>
</dbReference>
<dbReference type="Pfam" id="PF13445">
    <property type="entry name" value="zf-RING_UBOX"/>
    <property type="match status" value="1"/>
</dbReference>
<dbReference type="InterPro" id="IPR017907">
    <property type="entry name" value="Znf_RING_CS"/>
</dbReference>
<name>A0AAV9APV1_ACOGR</name>
<dbReference type="Gene3D" id="3.30.40.10">
    <property type="entry name" value="Zinc/RING finger domain, C3HC4 (zinc finger)"/>
    <property type="match status" value="1"/>
</dbReference>
<accession>A0AAV9APV1</accession>
<dbReference type="FunFam" id="3.30.60.90:FF:000014">
    <property type="entry name" value="E3 ubiquitin-protein ligase PRT1"/>
    <property type="match status" value="1"/>
</dbReference>